<dbReference type="Gene3D" id="2.130.10.130">
    <property type="entry name" value="Integrin alpha, N-terminal"/>
    <property type="match status" value="2"/>
</dbReference>
<evidence type="ECO:0000259" key="5">
    <source>
        <dbReference type="Pfam" id="PF19190"/>
    </source>
</evidence>
<sequence>MRSMQRSLRRAAGGMVLLAWASLALVPAAGVLAATTPSGASVPFAVTQIEDQKIVASDGTELQRFGESVALAGDTAMVGTNDTTTGRSAVYVFARSGGAWQQVQKLQAADGAAGDNARFGAAIALEGDTALIGSDAARVGANDGQGAVYVFRRSGGNWSQVAKLTAADGQAGDGFGNALALSGSSALVGASQAKVNGNPRGAVYLYTESGGNWTQTQKIRGVDTRDGDAFGWRVAFAENTIVVSALLAFQDFPGSLYFFKPVDGVWTQKQKLIGEFYSNLGQSLAARGHRLVAGAPTLGTEGVIYVYTQIDGSWRRTHTIASPESEKFANFGYSVGMTDSAIVAGATAATVNGESWAGAGYVFTESGSGWEYAQKLVASDAAANDSIGTTAAIDARTVLLASGVASPGGQFLQGAGYFFTNLVGTTQPAVAVAPSPLTATVKEGDSRVVALSVINTGSATLDYTIGESDCDRPAETAWLTLASSAGSLAPGHADAVDVTMDAGALTKGVHTAALCVSSTDPAQPSIAVPVALTVTPDVPAAAIGVSPGRLDFTVASGASASQTLAIDNGGTADLQYSVVEYSAERLPPSYAAARRAAAHAAAGGERPTLNRGTRIAPTGSAMPAVLGDWAISQMDDNSPGDTGLSCGVVGKNTADNSWWRRFYFGEHPQVGPRAGISSVTVSSGGMGPAGMPITINLYTIAHDVAVDTIPTGALTLIGSASGTIDSGLVTMTIPVTGTIDDTRGLDLVVEYHTPGIGDWLGLFFPGANATPETHPTFMSSVACEFDEPIDAANLGAPDFHLTMIVNLGDVPPPGCQMPAQVSWLNQTPASGTVVPGATAQVTVTANASGLTPGSYAANVCVSSNDPVNPLVPVPVSLTVEPGAVVDALFCSGFEAGETGQCAAARD</sequence>
<dbReference type="AlphaFoldDB" id="A0A2W5KCL7"/>
<evidence type="ECO:0000256" key="4">
    <source>
        <dbReference type="SAM" id="SignalP"/>
    </source>
</evidence>
<keyword evidence="3" id="KW-0325">Glycoprotein</keyword>
<dbReference type="Gene3D" id="2.60.40.10">
    <property type="entry name" value="Immunoglobulins"/>
    <property type="match status" value="2"/>
</dbReference>
<organism evidence="6 7">
    <name type="scientific">Rhodanobacter denitrificans</name>
    <dbReference type="NCBI Taxonomy" id="666685"/>
    <lineage>
        <taxon>Bacteria</taxon>
        <taxon>Pseudomonadati</taxon>
        <taxon>Pseudomonadota</taxon>
        <taxon>Gammaproteobacteria</taxon>
        <taxon>Lysobacterales</taxon>
        <taxon>Rhodanobacteraceae</taxon>
        <taxon>Rhodanobacter</taxon>
    </lineage>
</organism>
<dbReference type="InterPro" id="IPR011043">
    <property type="entry name" value="Gal_Oxase/kelch_b-propeller"/>
</dbReference>
<dbReference type="Pfam" id="PF19190">
    <property type="entry name" value="BACON_2"/>
    <property type="match status" value="2"/>
</dbReference>
<dbReference type="Proteomes" id="UP000249046">
    <property type="component" value="Unassembled WGS sequence"/>
</dbReference>
<keyword evidence="2" id="KW-0677">Repeat</keyword>
<dbReference type="InterPro" id="IPR013783">
    <property type="entry name" value="Ig-like_fold"/>
</dbReference>
<evidence type="ECO:0000313" key="6">
    <source>
        <dbReference type="EMBL" id="PZQ13158.1"/>
    </source>
</evidence>
<dbReference type="PANTHER" id="PTHR36220">
    <property type="entry name" value="UNNAMED PRODUCT"/>
    <property type="match status" value="1"/>
</dbReference>
<evidence type="ECO:0000256" key="2">
    <source>
        <dbReference type="ARBA" id="ARBA00022737"/>
    </source>
</evidence>
<dbReference type="SUPFAM" id="SSF50965">
    <property type="entry name" value="Galactose oxidase, central domain"/>
    <property type="match status" value="1"/>
</dbReference>
<dbReference type="InterPro" id="IPR013519">
    <property type="entry name" value="Int_alpha_beta-p"/>
</dbReference>
<comment type="caution">
    <text evidence="6">The sequence shown here is derived from an EMBL/GenBank/DDBJ whole genome shotgun (WGS) entry which is preliminary data.</text>
</comment>
<protein>
    <recommendedName>
        <fullName evidence="5">BACON domain-containing protein</fullName>
    </recommendedName>
</protein>
<evidence type="ECO:0000256" key="1">
    <source>
        <dbReference type="ARBA" id="ARBA00022729"/>
    </source>
</evidence>
<dbReference type="InterPro" id="IPR028994">
    <property type="entry name" value="Integrin_alpha_N"/>
</dbReference>
<dbReference type="SMART" id="SM00191">
    <property type="entry name" value="Int_alpha"/>
    <property type="match status" value="5"/>
</dbReference>
<dbReference type="PANTHER" id="PTHR36220:SF1">
    <property type="entry name" value="GAMMA TUBULIN COMPLEX COMPONENT C-TERMINAL DOMAIN-CONTAINING PROTEIN"/>
    <property type="match status" value="1"/>
</dbReference>
<feature type="domain" description="BACON" evidence="5">
    <location>
        <begin position="432"/>
        <end position="520"/>
    </location>
</feature>
<keyword evidence="1 4" id="KW-0732">Signal</keyword>
<feature type="domain" description="BACON" evidence="5">
    <location>
        <begin position="820"/>
        <end position="865"/>
    </location>
</feature>
<feature type="chain" id="PRO_5015981237" description="BACON domain-containing protein" evidence="4">
    <location>
        <begin position="34"/>
        <end position="906"/>
    </location>
</feature>
<evidence type="ECO:0000313" key="7">
    <source>
        <dbReference type="Proteomes" id="UP000249046"/>
    </source>
</evidence>
<dbReference type="Pfam" id="PF14312">
    <property type="entry name" value="FG-GAP_2"/>
    <property type="match status" value="4"/>
</dbReference>
<proteinExistence type="predicted"/>
<gene>
    <name evidence="6" type="ORF">DI564_11645</name>
</gene>
<dbReference type="EMBL" id="QFPO01000010">
    <property type="protein sequence ID" value="PZQ13158.1"/>
    <property type="molecule type" value="Genomic_DNA"/>
</dbReference>
<reference evidence="6 7" key="1">
    <citation type="submission" date="2017-08" db="EMBL/GenBank/DDBJ databases">
        <title>Infants hospitalized years apart are colonized by the same room-sourced microbial strains.</title>
        <authorList>
            <person name="Brooks B."/>
            <person name="Olm M.R."/>
            <person name="Firek B.A."/>
            <person name="Baker R."/>
            <person name="Thomas B.C."/>
            <person name="Morowitz M.J."/>
            <person name="Banfield J.F."/>
        </authorList>
    </citation>
    <scope>NUCLEOTIDE SEQUENCE [LARGE SCALE GENOMIC DNA]</scope>
    <source>
        <strain evidence="6">S2_005_003_R2_42</strain>
    </source>
</reference>
<dbReference type="InterPro" id="IPR013517">
    <property type="entry name" value="FG-GAP"/>
</dbReference>
<evidence type="ECO:0000256" key="3">
    <source>
        <dbReference type="ARBA" id="ARBA00023180"/>
    </source>
</evidence>
<dbReference type="InterPro" id="IPR024361">
    <property type="entry name" value="BACON"/>
</dbReference>
<feature type="signal peptide" evidence="4">
    <location>
        <begin position="1"/>
        <end position="33"/>
    </location>
</feature>
<accession>A0A2W5KCL7</accession>
<name>A0A2W5KCL7_9GAMM</name>